<evidence type="ECO:0000313" key="2">
    <source>
        <dbReference type="EMBL" id="CAL1686082.1"/>
    </source>
</evidence>
<name>A0AAV2P060_9HYME</name>
<proteinExistence type="predicted"/>
<evidence type="ECO:0000256" key="1">
    <source>
        <dbReference type="SAM" id="MobiDB-lite"/>
    </source>
</evidence>
<dbReference type="AlphaFoldDB" id="A0AAV2P060"/>
<protein>
    <submittedName>
        <fullName evidence="2">Uncharacterized protein</fullName>
    </submittedName>
</protein>
<keyword evidence="3" id="KW-1185">Reference proteome</keyword>
<sequence length="89" mass="10304">MFIHNRCRDETRRDETRRDEETLKSHFNEKGKSRITALPLPDDGAVPAGTGRPLISERFVMRYPRERGRLAVIREYVAVAVDPIQPDAR</sequence>
<dbReference type="EMBL" id="OZ034829">
    <property type="protein sequence ID" value="CAL1686082.1"/>
    <property type="molecule type" value="Genomic_DNA"/>
</dbReference>
<reference evidence="2" key="1">
    <citation type="submission" date="2024-04" db="EMBL/GenBank/DDBJ databases">
        <authorList>
            <consortium name="Molecular Ecology Group"/>
        </authorList>
    </citation>
    <scope>NUCLEOTIDE SEQUENCE</scope>
</reference>
<accession>A0AAV2P060</accession>
<evidence type="ECO:0000313" key="3">
    <source>
        <dbReference type="Proteomes" id="UP001497644"/>
    </source>
</evidence>
<gene>
    <name evidence="2" type="ORF">LPLAT_LOCUS11452</name>
</gene>
<organism evidence="2 3">
    <name type="scientific">Lasius platythorax</name>
    <dbReference type="NCBI Taxonomy" id="488582"/>
    <lineage>
        <taxon>Eukaryota</taxon>
        <taxon>Metazoa</taxon>
        <taxon>Ecdysozoa</taxon>
        <taxon>Arthropoda</taxon>
        <taxon>Hexapoda</taxon>
        <taxon>Insecta</taxon>
        <taxon>Pterygota</taxon>
        <taxon>Neoptera</taxon>
        <taxon>Endopterygota</taxon>
        <taxon>Hymenoptera</taxon>
        <taxon>Apocrita</taxon>
        <taxon>Aculeata</taxon>
        <taxon>Formicoidea</taxon>
        <taxon>Formicidae</taxon>
        <taxon>Formicinae</taxon>
        <taxon>Lasius</taxon>
        <taxon>Lasius</taxon>
    </lineage>
</organism>
<dbReference type="Proteomes" id="UP001497644">
    <property type="component" value="Chromosome 6"/>
</dbReference>
<feature type="region of interest" description="Disordered" evidence="1">
    <location>
        <begin position="1"/>
        <end position="25"/>
    </location>
</feature>